<keyword evidence="2" id="KW-0479">Metal-binding</keyword>
<comment type="cofactor">
    <cofactor evidence="1">
        <name>Zn(2+)</name>
        <dbReference type="ChEBI" id="CHEBI:29105"/>
    </cofactor>
</comment>
<evidence type="ECO:0000256" key="3">
    <source>
        <dbReference type="ARBA" id="ARBA00022801"/>
    </source>
</evidence>
<evidence type="ECO:0000256" key="4">
    <source>
        <dbReference type="ARBA" id="ARBA00022833"/>
    </source>
</evidence>
<dbReference type="CDD" id="cd06250">
    <property type="entry name" value="M14_PaAOTO_like"/>
    <property type="match status" value="1"/>
</dbReference>
<dbReference type="Pfam" id="PF24827">
    <property type="entry name" value="AstE_AspA_cat"/>
    <property type="match status" value="1"/>
</dbReference>
<dbReference type="RefSeq" id="WP_092320195.1">
    <property type="nucleotide sequence ID" value="NZ_FNTJ01000002.1"/>
</dbReference>
<dbReference type="GO" id="GO:0016788">
    <property type="term" value="F:hydrolase activity, acting on ester bonds"/>
    <property type="evidence" value="ECO:0007669"/>
    <property type="project" value="InterPro"/>
</dbReference>
<dbReference type="Gene3D" id="3.40.630.10">
    <property type="entry name" value="Zn peptidases"/>
    <property type="match status" value="1"/>
</dbReference>
<keyword evidence="4" id="KW-0862">Zinc</keyword>
<evidence type="ECO:0000313" key="6">
    <source>
        <dbReference type="EMBL" id="SED07001.1"/>
    </source>
</evidence>
<sequence>MRHEIHDLLAPLPGTARQVHSFHFGPAQATGKIYIQSSLHADELPGMLVAWHLKQRLTELEAEGRLRHEIVLVPVANPVGLEQILMDVPLGRYQMESGQNFNRGFVDLSEEVGNAVEGLLNHDPRHNLDLVRRHLADALARQRPETQLQSLRLTLQRLACDADVVLDLHCDFEAVAHLYTTPEAWPQVEPLARYIGAEACLLATDSAAWSFDECFSLLWWQLQQRFGEGFAIPTGSFAVTVELRGQGDVNHGLARLDCQAILDYLTHFGAIAAEAPPLPELPFPATPLAGVEPVATPVGGLLVFTALPGEYLQAGQQVAEIIDPIHDRVTPIHCNNAGLLYARSLRRMATAGMVIAHVAGREAYRSGYLLSP</sequence>
<dbReference type="InterPro" id="IPR055438">
    <property type="entry name" value="AstE_AspA_cat"/>
</dbReference>
<dbReference type="GO" id="GO:0046872">
    <property type="term" value="F:metal ion binding"/>
    <property type="evidence" value="ECO:0007669"/>
    <property type="project" value="UniProtKB-KW"/>
</dbReference>
<dbReference type="SUPFAM" id="SSF53187">
    <property type="entry name" value="Zn-dependent exopeptidases"/>
    <property type="match status" value="1"/>
</dbReference>
<evidence type="ECO:0000256" key="1">
    <source>
        <dbReference type="ARBA" id="ARBA00001947"/>
    </source>
</evidence>
<dbReference type="PANTHER" id="PTHR37326:SF1">
    <property type="entry name" value="BLL3975 PROTEIN"/>
    <property type="match status" value="1"/>
</dbReference>
<gene>
    <name evidence="6" type="ORF">SAMN05216178_6090</name>
</gene>
<evidence type="ECO:0000313" key="7">
    <source>
        <dbReference type="Proteomes" id="UP000198982"/>
    </source>
</evidence>
<dbReference type="Proteomes" id="UP000198982">
    <property type="component" value="Unassembled WGS sequence"/>
</dbReference>
<dbReference type="PANTHER" id="PTHR37326">
    <property type="entry name" value="BLL3975 PROTEIN"/>
    <property type="match status" value="1"/>
</dbReference>
<reference evidence="7" key="1">
    <citation type="submission" date="2016-10" db="EMBL/GenBank/DDBJ databases">
        <authorList>
            <person name="Varghese N."/>
            <person name="Submissions S."/>
        </authorList>
    </citation>
    <scope>NUCLEOTIDE SEQUENCE [LARGE SCALE GENOMIC DNA]</scope>
    <source>
        <strain evidence="7">DSM 9751</strain>
    </source>
</reference>
<dbReference type="InterPro" id="IPR053138">
    <property type="entry name" value="N-alpha-Ac-DABA_deacetylase"/>
</dbReference>
<proteinExistence type="predicted"/>
<name>A0A1H4XQ50_9PSED</name>
<accession>A0A1H4XQ50</accession>
<keyword evidence="7" id="KW-1185">Reference proteome</keyword>
<feature type="domain" description="Succinylglutamate desuccinylase/Aspartoacylase catalytic" evidence="5">
    <location>
        <begin position="31"/>
        <end position="266"/>
    </location>
</feature>
<evidence type="ECO:0000259" key="5">
    <source>
        <dbReference type="Pfam" id="PF24827"/>
    </source>
</evidence>
<dbReference type="AlphaFoldDB" id="A0A1H4XQ50"/>
<keyword evidence="3" id="KW-0378">Hydrolase</keyword>
<evidence type="ECO:0000256" key="2">
    <source>
        <dbReference type="ARBA" id="ARBA00022723"/>
    </source>
</evidence>
<dbReference type="EMBL" id="FNTJ01000002">
    <property type="protein sequence ID" value="SED07001.1"/>
    <property type="molecule type" value="Genomic_DNA"/>
</dbReference>
<protein>
    <recommendedName>
        <fullName evidence="5">Succinylglutamate desuccinylase/Aspartoacylase catalytic domain-containing protein</fullName>
    </recommendedName>
</protein>
<organism evidence="6 7">
    <name type="scientific">Pseudomonas saponiphila</name>
    <dbReference type="NCBI Taxonomy" id="556534"/>
    <lineage>
        <taxon>Bacteria</taxon>
        <taxon>Pseudomonadati</taxon>
        <taxon>Pseudomonadota</taxon>
        <taxon>Gammaproteobacteria</taxon>
        <taxon>Pseudomonadales</taxon>
        <taxon>Pseudomonadaceae</taxon>
        <taxon>Pseudomonas</taxon>
    </lineage>
</organism>